<feature type="coiled-coil region" evidence="1">
    <location>
        <begin position="337"/>
        <end position="364"/>
    </location>
</feature>
<proteinExistence type="predicted"/>
<feature type="chain" id="PRO_5031526745" evidence="3">
    <location>
        <begin position="27"/>
        <end position="462"/>
    </location>
</feature>
<dbReference type="AlphaFoldDB" id="A0A7S3KZG4"/>
<keyword evidence="1" id="KW-0175">Coiled coil</keyword>
<feature type="signal peptide" evidence="3">
    <location>
        <begin position="1"/>
        <end position="26"/>
    </location>
</feature>
<feature type="region of interest" description="Disordered" evidence="2">
    <location>
        <begin position="140"/>
        <end position="163"/>
    </location>
</feature>
<keyword evidence="3" id="KW-0732">Signal</keyword>
<organism evidence="4">
    <name type="scientific">Amphora coffeiformis</name>
    <dbReference type="NCBI Taxonomy" id="265554"/>
    <lineage>
        <taxon>Eukaryota</taxon>
        <taxon>Sar</taxon>
        <taxon>Stramenopiles</taxon>
        <taxon>Ochrophyta</taxon>
        <taxon>Bacillariophyta</taxon>
        <taxon>Bacillariophyceae</taxon>
        <taxon>Bacillariophycidae</taxon>
        <taxon>Thalassiophysales</taxon>
        <taxon>Catenulaceae</taxon>
        <taxon>Amphora</taxon>
    </lineage>
</organism>
<gene>
    <name evidence="4" type="ORF">ACOF00016_LOCUS1825</name>
</gene>
<evidence type="ECO:0000256" key="2">
    <source>
        <dbReference type="SAM" id="MobiDB-lite"/>
    </source>
</evidence>
<dbReference type="EMBL" id="HBIM01002091">
    <property type="protein sequence ID" value="CAE0403633.1"/>
    <property type="molecule type" value="Transcribed_RNA"/>
</dbReference>
<sequence>MMSRKPSMLFFVLLLLVVTTSWQCEAFTTSQRSSQISSMTLRQSSFSQESPTSTSGNDNVDAMRHDIDAMKREAQKRLEALSHDLEEFQSNKKEPLKAGNQYLDAQGNALSTASLDSMEGGSTAAELTKVTTLMQQAEKVMEQRREQQQQQQYKHEDKHHANKISNTSESLGSVTSVIMHRPSDVHLVENTRWKIVFNLGREPGTWMPATWGASGERLRFTVVVDFLDEDLHEREDFLEGMAGAKKLRVLEAWIGPTFDNSYHGRRNLRVRPTGGYKVVHGAGPLGTDVFRFYIETEESFRASPTSDVSCPRGRVYGNCGYFPTLEPEVRDSIHAYKERLQKDYRAAANQYERLQQEKEEDARLISWDKFSRMNEEVKLRKLMQELDHKIHEARQMEPEKAQLRLSRKGDVGLTKDGGVCCKVQKGLALEYHILGRMEIAAVETEHGDIHEEYEDLVHKLHP</sequence>
<evidence type="ECO:0000256" key="1">
    <source>
        <dbReference type="SAM" id="Coils"/>
    </source>
</evidence>
<feature type="compositionally biased region" description="Low complexity" evidence="2">
    <location>
        <begin position="43"/>
        <end position="55"/>
    </location>
</feature>
<evidence type="ECO:0000256" key="3">
    <source>
        <dbReference type="SAM" id="SignalP"/>
    </source>
</evidence>
<reference evidence="4" key="1">
    <citation type="submission" date="2021-01" db="EMBL/GenBank/DDBJ databases">
        <authorList>
            <person name="Corre E."/>
            <person name="Pelletier E."/>
            <person name="Niang G."/>
            <person name="Scheremetjew M."/>
            <person name="Finn R."/>
            <person name="Kale V."/>
            <person name="Holt S."/>
            <person name="Cochrane G."/>
            <person name="Meng A."/>
            <person name="Brown T."/>
            <person name="Cohen L."/>
        </authorList>
    </citation>
    <scope>NUCLEOTIDE SEQUENCE</scope>
    <source>
        <strain evidence="4">CCMP127</strain>
    </source>
</reference>
<protein>
    <submittedName>
        <fullName evidence="4">Uncharacterized protein</fullName>
    </submittedName>
</protein>
<name>A0A7S3KZG4_9STRA</name>
<feature type="region of interest" description="Disordered" evidence="2">
    <location>
        <begin position="38"/>
        <end position="61"/>
    </location>
</feature>
<feature type="compositionally biased region" description="Basic and acidic residues" evidence="2">
    <location>
        <begin position="140"/>
        <end position="159"/>
    </location>
</feature>
<accession>A0A7S3KZG4</accession>
<evidence type="ECO:0000313" key="4">
    <source>
        <dbReference type="EMBL" id="CAE0403633.1"/>
    </source>
</evidence>